<feature type="region of interest" description="Disordered" evidence="1">
    <location>
        <begin position="891"/>
        <end position="924"/>
    </location>
</feature>
<feature type="domain" description="F-box" evidence="3">
    <location>
        <begin position="89"/>
        <end position="156"/>
    </location>
</feature>
<keyword evidence="2" id="KW-0812">Transmembrane</keyword>
<keyword evidence="2" id="KW-0472">Membrane</keyword>
<dbReference type="AlphaFoldDB" id="A0A8H6SSP8"/>
<evidence type="ECO:0000256" key="1">
    <source>
        <dbReference type="SAM" id="MobiDB-lite"/>
    </source>
</evidence>
<accession>A0A8H6SSP8</accession>
<evidence type="ECO:0000313" key="5">
    <source>
        <dbReference type="Proteomes" id="UP000613580"/>
    </source>
</evidence>
<comment type="caution">
    <text evidence="4">The sequence shown here is derived from an EMBL/GenBank/DDBJ whole genome shotgun (WGS) entry which is preliminary data.</text>
</comment>
<feature type="transmembrane region" description="Helical" evidence="2">
    <location>
        <begin position="593"/>
        <end position="612"/>
    </location>
</feature>
<gene>
    <name evidence="4" type="ORF">HMN09_00840000</name>
</gene>
<protein>
    <submittedName>
        <fullName evidence="4">F-box domain-containing protein</fullName>
    </submittedName>
</protein>
<dbReference type="InterPro" id="IPR001810">
    <property type="entry name" value="F-box_dom"/>
</dbReference>
<dbReference type="OrthoDB" id="5427664at2759"/>
<reference evidence="4" key="1">
    <citation type="submission" date="2020-05" db="EMBL/GenBank/DDBJ databases">
        <title>Mycena genomes resolve the evolution of fungal bioluminescence.</title>
        <authorList>
            <person name="Tsai I.J."/>
        </authorList>
    </citation>
    <scope>NUCLEOTIDE SEQUENCE</scope>
    <source>
        <strain evidence="4">110903Hualien_Pintung</strain>
    </source>
</reference>
<name>A0A8H6SSP8_MYCCL</name>
<dbReference type="Gene3D" id="1.20.1280.50">
    <property type="match status" value="1"/>
</dbReference>
<feature type="transmembrane region" description="Helical" evidence="2">
    <location>
        <begin position="865"/>
        <end position="885"/>
    </location>
</feature>
<keyword evidence="2" id="KW-1133">Transmembrane helix</keyword>
<feature type="compositionally biased region" description="Low complexity" evidence="1">
    <location>
        <begin position="777"/>
        <end position="790"/>
    </location>
</feature>
<feature type="transmembrane region" description="Helical" evidence="2">
    <location>
        <begin position="715"/>
        <end position="736"/>
    </location>
</feature>
<dbReference type="EMBL" id="JACAZE010000011">
    <property type="protein sequence ID" value="KAF7304380.1"/>
    <property type="molecule type" value="Genomic_DNA"/>
</dbReference>
<feature type="compositionally biased region" description="Basic residues" evidence="1">
    <location>
        <begin position="791"/>
        <end position="806"/>
    </location>
</feature>
<feature type="transmembrane region" description="Helical" evidence="2">
    <location>
        <begin position="618"/>
        <end position="639"/>
    </location>
</feature>
<organism evidence="4 5">
    <name type="scientific">Mycena chlorophos</name>
    <name type="common">Agaric fungus</name>
    <name type="synonym">Agaricus chlorophos</name>
    <dbReference type="NCBI Taxonomy" id="658473"/>
    <lineage>
        <taxon>Eukaryota</taxon>
        <taxon>Fungi</taxon>
        <taxon>Dikarya</taxon>
        <taxon>Basidiomycota</taxon>
        <taxon>Agaricomycotina</taxon>
        <taxon>Agaricomycetes</taxon>
        <taxon>Agaricomycetidae</taxon>
        <taxon>Agaricales</taxon>
        <taxon>Marasmiineae</taxon>
        <taxon>Mycenaceae</taxon>
        <taxon>Mycena</taxon>
    </lineage>
</organism>
<dbReference type="Pfam" id="PF12937">
    <property type="entry name" value="F-box-like"/>
    <property type="match status" value="1"/>
</dbReference>
<feature type="transmembrane region" description="Helical" evidence="2">
    <location>
        <begin position="562"/>
        <end position="581"/>
    </location>
</feature>
<evidence type="ECO:0000256" key="2">
    <source>
        <dbReference type="SAM" id="Phobius"/>
    </source>
</evidence>
<sequence>MCSSFSSSLLPSDDDTETVYTLLRTNGALSDSDTDRLRSFVDGCGTELEKYQVEIEQTTEAKSLARLQAERQTLVIHLAACRSLLTCYIRRLPTEVLLQVLQLAVWRISTISIDGAKPTQSRGLTDLSNQRWLTLSTVCSVWRTIVLSTPSLWSNIPLAGISLANDSIAESLVRRALERSKEVPLDVSIDMGLQYHGHGVHPRKSVTLLAEHSHRWRRLTFYVHPDELGDLSAVHRCLPQLEELRLVYKGGAGNRWRFAACVLFEDAPALRKLMFGCSDMPPALPWEQLEDVHFDLQEGYRIEPLLEVLPRCGVDSSSGCNVTISDVYSSKDAGYTSQKQVSASHITSLHITLMDSYISTRIHDPLADLLAHLDLPALQRLDVGAEYETWFMLPAEALIAFLGRSAVLTSLTLTDGVTSSAQLIAILKQTPLLEELALAEVDTSSDRPVSLRRDYEVDGMDWESDDEEDLQDVEDARLRFLELNEDSSELMNDTFLWALNNEVPYLRNLALLRTFLLFDLRLFARVVRERARLYRRNSAHDGDFQLPMVSSFAGCLEANPDISGLGVRISFYLQTLALVLLAGRSLEEALSSVWTLLGTSFGLAISALVTASQGQLPLYQAIIVTDLIWLANFAIFMALAAYNRHPRGSHVVQYCAIVQTYVSLGCVLFLWDRAGRLDGNGSGAGANNSTAVSEGNTVFVVLFVDTKAEGAGRTVALVMTSLLLAAYSGVAALFLWKRLPSTIPFLRRKTTNSSVSPPPTNPALAPPQPTLAPPPSSARSASSATSGVPSSRHRSRRHHRDHRHSSHSAAAAPPSLPLDPHLSVLTLLFLLPYIITVACTEMQLVRNDFCSGGNSNGTSNNAWGFGQILALTVTIVPVVITGQAFREYGLKQRPRTRDRAGSHSHGTRRQVDGRADGQDASAVV</sequence>
<proteinExistence type="predicted"/>
<evidence type="ECO:0000313" key="4">
    <source>
        <dbReference type="EMBL" id="KAF7304380.1"/>
    </source>
</evidence>
<dbReference type="InterPro" id="IPR032675">
    <property type="entry name" value="LRR_dom_sf"/>
</dbReference>
<evidence type="ECO:0000259" key="3">
    <source>
        <dbReference type="Pfam" id="PF12937"/>
    </source>
</evidence>
<keyword evidence="5" id="KW-1185">Reference proteome</keyword>
<feature type="transmembrane region" description="Helical" evidence="2">
    <location>
        <begin position="651"/>
        <end position="671"/>
    </location>
</feature>
<feature type="compositionally biased region" description="Pro residues" evidence="1">
    <location>
        <begin position="756"/>
        <end position="776"/>
    </location>
</feature>
<dbReference type="Proteomes" id="UP000613580">
    <property type="component" value="Unassembled WGS sequence"/>
</dbReference>
<dbReference type="Gene3D" id="3.80.10.10">
    <property type="entry name" value="Ribonuclease Inhibitor"/>
    <property type="match status" value="1"/>
</dbReference>
<feature type="region of interest" description="Disordered" evidence="1">
    <location>
        <begin position="749"/>
        <end position="815"/>
    </location>
</feature>
<feature type="transmembrane region" description="Helical" evidence="2">
    <location>
        <begin position="824"/>
        <end position="845"/>
    </location>
</feature>